<gene>
    <name evidence="1" type="ORF">CEXT_469291</name>
</gene>
<name>A0AAV4NDZ9_CAEEX</name>
<evidence type="ECO:0008006" key="3">
    <source>
        <dbReference type="Google" id="ProtNLM"/>
    </source>
</evidence>
<dbReference type="Proteomes" id="UP001054945">
    <property type="component" value="Unassembled WGS sequence"/>
</dbReference>
<reference evidence="1 2" key="1">
    <citation type="submission" date="2021-06" db="EMBL/GenBank/DDBJ databases">
        <title>Caerostris extrusa draft genome.</title>
        <authorList>
            <person name="Kono N."/>
            <person name="Arakawa K."/>
        </authorList>
    </citation>
    <scope>NUCLEOTIDE SEQUENCE [LARGE SCALE GENOMIC DNA]</scope>
</reference>
<keyword evidence="2" id="KW-1185">Reference proteome</keyword>
<evidence type="ECO:0000313" key="2">
    <source>
        <dbReference type="Proteomes" id="UP001054945"/>
    </source>
</evidence>
<accession>A0AAV4NDZ9</accession>
<proteinExistence type="predicted"/>
<evidence type="ECO:0000313" key="1">
    <source>
        <dbReference type="EMBL" id="GIX83005.1"/>
    </source>
</evidence>
<dbReference type="AlphaFoldDB" id="A0AAV4NDZ9"/>
<organism evidence="1 2">
    <name type="scientific">Caerostris extrusa</name>
    <name type="common">Bark spider</name>
    <name type="synonym">Caerostris bankana</name>
    <dbReference type="NCBI Taxonomy" id="172846"/>
    <lineage>
        <taxon>Eukaryota</taxon>
        <taxon>Metazoa</taxon>
        <taxon>Ecdysozoa</taxon>
        <taxon>Arthropoda</taxon>
        <taxon>Chelicerata</taxon>
        <taxon>Arachnida</taxon>
        <taxon>Araneae</taxon>
        <taxon>Araneomorphae</taxon>
        <taxon>Entelegynae</taxon>
        <taxon>Araneoidea</taxon>
        <taxon>Araneidae</taxon>
        <taxon>Caerostris</taxon>
    </lineage>
</organism>
<sequence length="83" mass="9846">MDGWRERTGWMHGGKGGWTGPSSFLDTLQGPLQVISFYRLGYYLHDEKQFYRGLYVILRSSRIFMKFPDETDFEFVPVRETFP</sequence>
<comment type="caution">
    <text evidence="1">The sequence shown here is derived from an EMBL/GenBank/DDBJ whole genome shotgun (WGS) entry which is preliminary data.</text>
</comment>
<protein>
    <recommendedName>
        <fullName evidence="3">Ycf15</fullName>
    </recommendedName>
</protein>
<dbReference type="EMBL" id="BPLR01003281">
    <property type="protein sequence ID" value="GIX83005.1"/>
    <property type="molecule type" value="Genomic_DNA"/>
</dbReference>